<name>A0A2T1DZ47_9CYAN</name>
<reference evidence="5 6" key="2">
    <citation type="submission" date="2018-03" db="EMBL/GenBank/DDBJ databases">
        <title>The ancient ancestry and fast evolution of plastids.</title>
        <authorList>
            <person name="Moore K.R."/>
            <person name="Magnabosco C."/>
            <person name="Momper L."/>
            <person name="Gold D.A."/>
            <person name="Bosak T."/>
            <person name="Fournier G.P."/>
        </authorList>
    </citation>
    <scope>NUCLEOTIDE SEQUENCE [LARGE SCALE GENOMIC DNA]</scope>
    <source>
        <strain evidence="5 6">ULC18</strain>
    </source>
</reference>
<evidence type="ECO:0000313" key="5">
    <source>
        <dbReference type="EMBL" id="PSB25777.1"/>
    </source>
</evidence>
<evidence type="ECO:0000256" key="3">
    <source>
        <dbReference type="SAM" id="Phobius"/>
    </source>
</evidence>
<keyword evidence="1" id="KW-0732">Signal</keyword>
<keyword evidence="3" id="KW-0812">Transmembrane</keyword>
<keyword evidence="3" id="KW-0472">Membrane</keyword>
<dbReference type="InterPro" id="IPR050811">
    <property type="entry name" value="Phosphate_ABC_transporter"/>
</dbReference>
<accession>A0A2T1DZ47</accession>
<organism evidence="5 6">
    <name type="scientific">Stenomitos frigidus ULC18</name>
    <dbReference type="NCBI Taxonomy" id="2107698"/>
    <lineage>
        <taxon>Bacteria</taxon>
        <taxon>Bacillati</taxon>
        <taxon>Cyanobacteriota</taxon>
        <taxon>Cyanophyceae</taxon>
        <taxon>Leptolyngbyales</taxon>
        <taxon>Leptolyngbyaceae</taxon>
        <taxon>Stenomitos</taxon>
    </lineage>
</organism>
<evidence type="ECO:0000313" key="6">
    <source>
        <dbReference type="Proteomes" id="UP000239576"/>
    </source>
</evidence>
<gene>
    <name evidence="5" type="ORF">C7B82_22260</name>
</gene>
<feature type="compositionally biased region" description="Polar residues" evidence="2">
    <location>
        <begin position="39"/>
        <end position="69"/>
    </location>
</feature>
<reference evidence="6" key="1">
    <citation type="submission" date="2018-02" db="EMBL/GenBank/DDBJ databases">
        <authorList>
            <person name="Moore K."/>
            <person name="Momper L."/>
        </authorList>
    </citation>
    <scope>NUCLEOTIDE SEQUENCE [LARGE SCALE GENOMIC DNA]</scope>
    <source>
        <strain evidence="6">ULC18</strain>
    </source>
</reference>
<dbReference type="Pfam" id="PF12849">
    <property type="entry name" value="PBP_like_2"/>
    <property type="match status" value="1"/>
</dbReference>
<feature type="domain" description="PBP" evidence="4">
    <location>
        <begin position="86"/>
        <end position="346"/>
    </location>
</feature>
<sequence length="361" mass="37851">MAQKNDTTALILAFVVTAGLIGGGFWWFTQRSGSDLNKILSTGTNPSTGSNDGSNSAPPTGEPSPQGSLATGEGFASVQKVPSGLFSYGGSTTWAPIRLIVDPVIQSTRPEFRLRYVDPISGAPGSGTGIRMLLQDEIAFAQSSRPLSDQENQTAAQRGIKLKQIPVAIDGIAIAVNPSLNIPGLTIDQIKSIYSGTVTNWSQVGGPDLPIQPFERPPTAGAGTIEVLLGDRKPGPNVQDVSTTTAGLRKLAISPGGIYFSTATELVPQCTVKPVPIGRQPGQFVPPYQEPLVAPSGCPAQRNRINASAFQSGQYPLTRNLFVIVKQNGGAEQQAGEAYANFLLSPQGQALIAKAGFVSIR</sequence>
<dbReference type="SUPFAM" id="SSF53850">
    <property type="entry name" value="Periplasmic binding protein-like II"/>
    <property type="match status" value="1"/>
</dbReference>
<dbReference type="EMBL" id="PVWK01000121">
    <property type="protein sequence ID" value="PSB25777.1"/>
    <property type="molecule type" value="Genomic_DNA"/>
</dbReference>
<dbReference type="PANTHER" id="PTHR30570">
    <property type="entry name" value="PERIPLASMIC PHOSPHATE BINDING COMPONENT OF PHOSPHATE ABC TRANSPORTER"/>
    <property type="match status" value="1"/>
</dbReference>
<dbReference type="RefSeq" id="WP_106258683.1">
    <property type="nucleotide sequence ID" value="NZ_CAWNSW010000160.1"/>
</dbReference>
<feature type="region of interest" description="Disordered" evidence="2">
    <location>
        <begin position="39"/>
        <end position="72"/>
    </location>
</feature>
<dbReference type="OrthoDB" id="506979at2"/>
<dbReference type="Gene3D" id="3.40.190.10">
    <property type="entry name" value="Periplasmic binding protein-like II"/>
    <property type="match status" value="2"/>
</dbReference>
<dbReference type="AlphaFoldDB" id="A0A2T1DZ47"/>
<keyword evidence="6" id="KW-1185">Reference proteome</keyword>
<evidence type="ECO:0000259" key="4">
    <source>
        <dbReference type="Pfam" id="PF12849"/>
    </source>
</evidence>
<dbReference type="PANTHER" id="PTHR30570:SF1">
    <property type="entry name" value="PHOSPHATE-BINDING PROTEIN PSTS"/>
    <property type="match status" value="1"/>
</dbReference>
<protein>
    <submittedName>
        <fullName evidence="5">Phosphate ABC transporter substrate-binding protein</fullName>
    </submittedName>
</protein>
<evidence type="ECO:0000256" key="2">
    <source>
        <dbReference type="SAM" id="MobiDB-lite"/>
    </source>
</evidence>
<evidence type="ECO:0000256" key="1">
    <source>
        <dbReference type="ARBA" id="ARBA00022729"/>
    </source>
</evidence>
<keyword evidence="3" id="KW-1133">Transmembrane helix</keyword>
<comment type="caution">
    <text evidence="5">The sequence shown here is derived from an EMBL/GenBank/DDBJ whole genome shotgun (WGS) entry which is preliminary data.</text>
</comment>
<dbReference type="Proteomes" id="UP000239576">
    <property type="component" value="Unassembled WGS sequence"/>
</dbReference>
<feature type="transmembrane region" description="Helical" evidence="3">
    <location>
        <begin position="7"/>
        <end position="28"/>
    </location>
</feature>
<dbReference type="InterPro" id="IPR024370">
    <property type="entry name" value="PBP_domain"/>
</dbReference>
<dbReference type="CDD" id="cd13566">
    <property type="entry name" value="PBP2_phosphate"/>
    <property type="match status" value="1"/>
</dbReference>
<proteinExistence type="predicted"/>